<evidence type="ECO:0000313" key="3">
    <source>
        <dbReference type="Proteomes" id="UP001189429"/>
    </source>
</evidence>
<feature type="region of interest" description="Disordered" evidence="1">
    <location>
        <begin position="443"/>
        <end position="462"/>
    </location>
</feature>
<proteinExistence type="predicted"/>
<feature type="non-terminal residue" evidence="2">
    <location>
        <position position="580"/>
    </location>
</feature>
<evidence type="ECO:0000313" key="2">
    <source>
        <dbReference type="EMBL" id="CAK0797608.1"/>
    </source>
</evidence>
<reference evidence="2" key="1">
    <citation type="submission" date="2023-10" db="EMBL/GenBank/DDBJ databases">
        <authorList>
            <person name="Chen Y."/>
            <person name="Shah S."/>
            <person name="Dougan E. K."/>
            <person name="Thang M."/>
            <person name="Chan C."/>
        </authorList>
    </citation>
    <scope>NUCLEOTIDE SEQUENCE [LARGE SCALE GENOMIC DNA]</scope>
</reference>
<accession>A0ABN9PWH7</accession>
<gene>
    <name evidence="2" type="ORF">PCOR1329_LOCUS6640</name>
</gene>
<comment type="caution">
    <text evidence="2">The sequence shown here is derived from an EMBL/GenBank/DDBJ whole genome shotgun (WGS) entry which is preliminary data.</text>
</comment>
<dbReference type="Proteomes" id="UP001189429">
    <property type="component" value="Unassembled WGS sequence"/>
</dbReference>
<feature type="non-terminal residue" evidence="2">
    <location>
        <position position="1"/>
    </location>
</feature>
<feature type="compositionally biased region" description="Low complexity" evidence="1">
    <location>
        <begin position="377"/>
        <end position="388"/>
    </location>
</feature>
<keyword evidence="3" id="KW-1185">Reference proteome</keyword>
<sequence length="580" mass="62101">APRYDRERAVLPGVKCTCPPRGPSRFGVPVRLAGYVSSLTDTRTRESLFQRRHMAQVIREVVEFMEASQQSMGVVDTMRGKQLALDGLRDLPPISLAEAVEAMRLLSTSAFNVADRAAISLAVQAKVVRAGGPGGRGGSGGLDGSGGGRDGRAQGQTCLHLQRYFTDSLWAIILDPGTQWESAFMHIQERLGELGLVNPCEKTKILLWCIWVVARTPPGSMPVYDPVNALAKKHDIGAAMARYRKRGKLDHHGQVTQYPPTPAEFLASYPSLYEVAYPHGQLPAIVPINELVVENLRSQLACRGTHGSIAGSLRAPLMRQPTYRAPCMGAHLHRQLTAAPHDDSLGIGMVIYDRPQPANQQGYGHPAFQRPQPAPTAPLGAVPLTAPLAGPPPLGSPRADSPPTGAAADAVSLTDSPGTEAAAAEPVPSLGVDQLVEQFGRVLDGSSGKGKSSTVNKGRVAKRPAAAAKAVVAKRPAASASQSESQTAHKAVVKAATVKKLTFPGSPTKKVPAMVYNDHVIYTDINKQAWRVVPPGTVVDKQMSWKVQGARSAWKQVVEFVSRRERIFDNEDNFPGPVHG</sequence>
<organism evidence="2 3">
    <name type="scientific">Prorocentrum cordatum</name>
    <dbReference type="NCBI Taxonomy" id="2364126"/>
    <lineage>
        <taxon>Eukaryota</taxon>
        <taxon>Sar</taxon>
        <taxon>Alveolata</taxon>
        <taxon>Dinophyceae</taxon>
        <taxon>Prorocentrales</taxon>
        <taxon>Prorocentraceae</taxon>
        <taxon>Prorocentrum</taxon>
    </lineage>
</organism>
<protein>
    <submittedName>
        <fullName evidence="2">Uncharacterized protein</fullName>
    </submittedName>
</protein>
<dbReference type="EMBL" id="CAUYUJ010001780">
    <property type="protein sequence ID" value="CAK0797608.1"/>
    <property type="molecule type" value="Genomic_DNA"/>
</dbReference>
<name>A0ABN9PWH7_9DINO</name>
<evidence type="ECO:0000256" key="1">
    <source>
        <dbReference type="SAM" id="MobiDB-lite"/>
    </source>
</evidence>
<feature type="region of interest" description="Disordered" evidence="1">
    <location>
        <begin position="356"/>
        <end position="429"/>
    </location>
</feature>